<reference evidence="4 5" key="1">
    <citation type="submission" date="2017-05" db="EMBL/GenBank/DDBJ databases">
        <authorList>
            <person name="Song R."/>
            <person name="Chenine A.L."/>
            <person name="Ruprecht R.M."/>
        </authorList>
    </citation>
    <scope>NUCLEOTIDE SEQUENCE [LARGE SCALE GENOMIC DNA]</scope>
    <source>
        <strain evidence="4 5">CECT 8899</strain>
    </source>
</reference>
<dbReference type="EC" id="1.13.12.16" evidence="4"/>
<dbReference type="InterPro" id="IPR013785">
    <property type="entry name" value="Aldolase_TIM"/>
</dbReference>
<dbReference type="InterPro" id="IPR004136">
    <property type="entry name" value="NMO"/>
</dbReference>
<organism evidence="4 5">
    <name type="scientific">Flavimaricola marinus</name>
    <dbReference type="NCBI Taxonomy" id="1819565"/>
    <lineage>
        <taxon>Bacteria</taxon>
        <taxon>Pseudomonadati</taxon>
        <taxon>Pseudomonadota</taxon>
        <taxon>Alphaproteobacteria</taxon>
        <taxon>Rhodobacterales</taxon>
        <taxon>Paracoccaceae</taxon>
        <taxon>Flavimaricola</taxon>
    </lineage>
</organism>
<evidence type="ECO:0000256" key="3">
    <source>
        <dbReference type="ARBA" id="ARBA00023002"/>
    </source>
</evidence>
<evidence type="ECO:0000313" key="5">
    <source>
        <dbReference type="Proteomes" id="UP000201613"/>
    </source>
</evidence>
<dbReference type="PANTHER" id="PTHR32332:SF20">
    <property type="entry name" value="2-NITROPROPANE DIOXYGENASE-LIKE PROTEIN"/>
    <property type="match status" value="1"/>
</dbReference>
<keyword evidence="3 4" id="KW-0560">Oxidoreductase</keyword>
<dbReference type="Gene3D" id="3.20.20.70">
    <property type="entry name" value="Aldolase class I"/>
    <property type="match status" value="1"/>
</dbReference>
<name>A0A238LIP9_9RHOB</name>
<dbReference type="AlphaFoldDB" id="A0A238LIP9"/>
<keyword evidence="4" id="KW-0503">Monooxygenase</keyword>
<gene>
    <name evidence="4" type="ORF">LOM8899_02995</name>
</gene>
<evidence type="ECO:0000313" key="4">
    <source>
        <dbReference type="EMBL" id="SMY08836.1"/>
    </source>
</evidence>
<evidence type="ECO:0000256" key="1">
    <source>
        <dbReference type="ARBA" id="ARBA00022630"/>
    </source>
</evidence>
<accession>A0A238LIP9</accession>
<dbReference type="CDD" id="cd04730">
    <property type="entry name" value="NPD_like"/>
    <property type="match status" value="1"/>
</dbReference>
<dbReference type="Proteomes" id="UP000201613">
    <property type="component" value="Unassembled WGS sequence"/>
</dbReference>
<keyword evidence="2" id="KW-0288">FMN</keyword>
<keyword evidence="5" id="KW-1185">Reference proteome</keyword>
<dbReference type="SUPFAM" id="SSF51412">
    <property type="entry name" value="Inosine monophosphate dehydrogenase (IMPDH)"/>
    <property type="match status" value="1"/>
</dbReference>
<protein>
    <submittedName>
        <fullName evidence="4">Nitronate monooxygenase</fullName>
        <ecNumber evidence="4">1.13.12.16</ecNumber>
    </submittedName>
</protein>
<dbReference type="PANTHER" id="PTHR32332">
    <property type="entry name" value="2-NITROPROPANE DIOXYGENASE"/>
    <property type="match status" value="1"/>
</dbReference>
<sequence>MRIATDVTRLLGIELPILQAGMSWASSNAALPLAVSRAGGLGVIAAGPMYLDALEEAIDTVRAGTDRPFAVNMPLYRKGADEVLDLLEAKRIPIIVASQGGPQKYLDRFKAVGTICLHVVASESHALKAAEKGVDGLVVVGGEAGGHPPAELVSTLVLIRAVARATAGRIPLIASGGFADGQGLAAALALGAGAANFGTRFIATPEAGVSEAYKQAVIRAGVADTRTVGRGFGMIRTLTNDFAEEMAALERAAAPEEERRTAFAASTLKMAALDGDMRRGKVEAGQSAGLVTRMMPAAEIVAEIAMEYAACVQSLPQAEPVDVPQEALRANAGP</sequence>
<dbReference type="EMBL" id="FXZK01000006">
    <property type="protein sequence ID" value="SMY08836.1"/>
    <property type="molecule type" value="Genomic_DNA"/>
</dbReference>
<dbReference type="RefSeq" id="WP_093993037.1">
    <property type="nucleotide sequence ID" value="NZ_FXZK01000006.1"/>
</dbReference>
<evidence type="ECO:0000256" key="2">
    <source>
        <dbReference type="ARBA" id="ARBA00022643"/>
    </source>
</evidence>
<keyword evidence="1" id="KW-0285">Flavoprotein</keyword>
<proteinExistence type="predicted"/>
<dbReference type="GO" id="GO:0018580">
    <property type="term" value="F:nitronate monooxygenase activity"/>
    <property type="evidence" value="ECO:0007669"/>
    <property type="project" value="UniProtKB-EC"/>
</dbReference>
<dbReference type="OrthoDB" id="9778912at2"/>
<dbReference type="Pfam" id="PF03060">
    <property type="entry name" value="NMO"/>
    <property type="match status" value="2"/>
</dbReference>